<comment type="caution">
    <text evidence="3">The sequence shown here is derived from an EMBL/GenBank/DDBJ whole genome shotgun (WGS) entry which is preliminary data.</text>
</comment>
<dbReference type="EMBL" id="JBJQND010000012">
    <property type="protein sequence ID" value="KAL3860150.1"/>
    <property type="molecule type" value="Genomic_DNA"/>
</dbReference>
<feature type="domain" description="MD-2-related lipid-recognition" evidence="2">
    <location>
        <begin position="59"/>
        <end position="170"/>
    </location>
</feature>
<keyword evidence="1" id="KW-0732">Signal</keyword>
<name>A0ABD3VEY3_SINWO</name>
<keyword evidence="4" id="KW-1185">Reference proteome</keyword>
<evidence type="ECO:0000259" key="2">
    <source>
        <dbReference type="Pfam" id="PF02221"/>
    </source>
</evidence>
<dbReference type="AlphaFoldDB" id="A0ABD3VEY3"/>
<feature type="signal peptide" evidence="1">
    <location>
        <begin position="1"/>
        <end position="20"/>
    </location>
</feature>
<dbReference type="Pfam" id="PF02221">
    <property type="entry name" value="E1_DerP2_DerF2"/>
    <property type="match status" value="1"/>
</dbReference>
<dbReference type="InterPro" id="IPR003172">
    <property type="entry name" value="ML_dom"/>
</dbReference>
<gene>
    <name evidence="3" type="ORF">ACJMK2_010313</name>
</gene>
<evidence type="ECO:0000313" key="3">
    <source>
        <dbReference type="EMBL" id="KAL3860150.1"/>
    </source>
</evidence>
<protein>
    <recommendedName>
        <fullName evidence="2">MD-2-related lipid-recognition domain-containing protein</fullName>
    </recommendedName>
</protein>
<feature type="chain" id="PRO_5044808860" description="MD-2-related lipid-recognition domain-containing protein" evidence="1">
    <location>
        <begin position="21"/>
        <end position="172"/>
    </location>
</feature>
<organism evidence="3 4">
    <name type="scientific">Sinanodonta woodiana</name>
    <name type="common">Chinese pond mussel</name>
    <name type="synonym">Anodonta woodiana</name>
    <dbReference type="NCBI Taxonomy" id="1069815"/>
    <lineage>
        <taxon>Eukaryota</taxon>
        <taxon>Metazoa</taxon>
        <taxon>Spiralia</taxon>
        <taxon>Lophotrochozoa</taxon>
        <taxon>Mollusca</taxon>
        <taxon>Bivalvia</taxon>
        <taxon>Autobranchia</taxon>
        <taxon>Heteroconchia</taxon>
        <taxon>Palaeoheterodonta</taxon>
        <taxon>Unionida</taxon>
        <taxon>Unionoidea</taxon>
        <taxon>Unionidae</taxon>
        <taxon>Unioninae</taxon>
        <taxon>Sinanodonta</taxon>
    </lineage>
</organism>
<sequence length="172" mass="19232">MNLKLSFLCLSIYCVTLSDAMTIGDQIKEAFIGIVIDSESFLRADDHGTVINCGSTNMSLTWTPKILDPKRTLTIEGYAKFPAEFESGTLVIEVKYLFIQRTIKLPVTCSMMQDYGVPVKCPVKQNQMVQGQFTIKDLSALQYLHGTIEVKIFLFNSHMTQLFCGSVTAEVN</sequence>
<evidence type="ECO:0000313" key="4">
    <source>
        <dbReference type="Proteomes" id="UP001634394"/>
    </source>
</evidence>
<proteinExistence type="predicted"/>
<accession>A0ABD3VEY3</accession>
<reference evidence="3 4" key="1">
    <citation type="submission" date="2024-11" db="EMBL/GenBank/DDBJ databases">
        <title>Chromosome-level genome assembly of the freshwater bivalve Anodonta woodiana.</title>
        <authorList>
            <person name="Chen X."/>
        </authorList>
    </citation>
    <scope>NUCLEOTIDE SEQUENCE [LARGE SCALE GENOMIC DNA]</scope>
    <source>
        <strain evidence="3">MN2024</strain>
        <tissue evidence="3">Gills</tissue>
    </source>
</reference>
<dbReference type="Proteomes" id="UP001634394">
    <property type="component" value="Unassembled WGS sequence"/>
</dbReference>
<evidence type="ECO:0000256" key="1">
    <source>
        <dbReference type="SAM" id="SignalP"/>
    </source>
</evidence>